<accession>A0AAU0BFD4</accession>
<evidence type="ECO:0000313" key="3">
    <source>
        <dbReference type="Proteomes" id="UP001302716"/>
    </source>
</evidence>
<reference evidence="2 3" key="1">
    <citation type="submission" date="2022-08" db="EMBL/GenBank/DDBJ databases">
        <title>Whole genome sequencing-based tracing of a 2022 introduction and outbreak of Xanthomonas hortorum pv. pelargonii.</title>
        <authorList>
            <person name="Iruegas-Bocardo F."/>
            <person name="Weisberg A.K."/>
            <person name="Riutta E.R."/>
            <person name="Kilday K."/>
            <person name="Bonkowski J.C."/>
            <person name="Creswell T."/>
            <person name="Daughtrey M.L."/>
            <person name="Rane K."/>
            <person name="Grunwald N.J."/>
            <person name="Chang J.H."/>
            <person name="Putnam M.L."/>
        </authorList>
    </citation>
    <scope>NUCLEOTIDE SEQUENCE [LARGE SCALE GENOMIC DNA]</scope>
    <source>
        <strain evidence="2 3">22-323</strain>
    </source>
</reference>
<proteinExistence type="predicted"/>
<protein>
    <recommendedName>
        <fullName evidence="4">Lipoprotein</fullName>
    </recommendedName>
</protein>
<keyword evidence="1" id="KW-0472">Membrane</keyword>
<keyword evidence="1" id="KW-1133">Transmembrane helix</keyword>
<dbReference type="Proteomes" id="UP001302716">
    <property type="component" value="Chromosome"/>
</dbReference>
<dbReference type="RefSeq" id="WP_316697631.1">
    <property type="nucleotide sequence ID" value="NZ_CP103836.1"/>
</dbReference>
<keyword evidence="3" id="KW-1185">Reference proteome</keyword>
<dbReference type="AlphaFoldDB" id="A0AAU0BFD4"/>
<sequence length="142" mass="15471">MLENILRSWPEVLSSWQVRSNSEIFLISNKIIFSAIIFCCLSGCATGSVRMIGVANNYKSGSCEVTIYQTKSQAIEGGLKREVCVVEGSSAFSFNHSIEGAIKNNIKKVCQCGVSRAYVESGHTESQMGVKGVSYINLIGFE</sequence>
<organism evidence="2 3">
    <name type="scientific">Xanthomonas hydrangeae</name>
    <dbReference type="NCBI Taxonomy" id="2775159"/>
    <lineage>
        <taxon>Bacteria</taxon>
        <taxon>Pseudomonadati</taxon>
        <taxon>Pseudomonadota</taxon>
        <taxon>Gammaproteobacteria</taxon>
        <taxon>Lysobacterales</taxon>
        <taxon>Lysobacteraceae</taxon>
        <taxon>Xanthomonas</taxon>
    </lineage>
</organism>
<gene>
    <name evidence="2" type="ORF">NYR97_09115</name>
</gene>
<name>A0AAU0BFD4_9XANT</name>
<dbReference type="EMBL" id="CP103836">
    <property type="protein sequence ID" value="WOB51491.1"/>
    <property type="molecule type" value="Genomic_DNA"/>
</dbReference>
<keyword evidence="1" id="KW-0812">Transmembrane</keyword>
<evidence type="ECO:0000313" key="2">
    <source>
        <dbReference type="EMBL" id="WOB51491.1"/>
    </source>
</evidence>
<feature type="transmembrane region" description="Helical" evidence="1">
    <location>
        <begin position="31"/>
        <end position="52"/>
    </location>
</feature>
<evidence type="ECO:0000256" key="1">
    <source>
        <dbReference type="SAM" id="Phobius"/>
    </source>
</evidence>
<evidence type="ECO:0008006" key="4">
    <source>
        <dbReference type="Google" id="ProtNLM"/>
    </source>
</evidence>